<keyword evidence="2" id="KW-1185">Reference proteome</keyword>
<dbReference type="GO" id="GO:0016787">
    <property type="term" value="F:hydrolase activity"/>
    <property type="evidence" value="ECO:0007669"/>
    <property type="project" value="UniProtKB-KW"/>
</dbReference>
<protein>
    <submittedName>
        <fullName evidence="1">Tail fiber protein</fullName>
    </submittedName>
</protein>
<evidence type="ECO:0000313" key="2">
    <source>
        <dbReference type="Proteomes" id="UP000515683"/>
    </source>
</evidence>
<dbReference type="InterPro" id="IPR029058">
    <property type="entry name" value="AB_hydrolase_fold"/>
</dbReference>
<accession>A0A6M2ZI79</accession>
<gene>
    <name evidence="1" type="ORF">SSCSM1_235</name>
</gene>
<dbReference type="Proteomes" id="UP000515683">
    <property type="component" value="Segment"/>
</dbReference>
<organism evidence="1 2">
    <name type="scientific">Synechococcus phage S-SCSM1</name>
    <dbReference type="NCBI Taxonomy" id="2588487"/>
    <lineage>
        <taxon>Viruses</taxon>
        <taxon>Duplodnaviria</taxon>
        <taxon>Heunggongvirae</taxon>
        <taxon>Uroviricota</taxon>
        <taxon>Caudoviricetes</taxon>
        <taxon>Pantevenvirales</taxon>
        <taxon>Kyanoviridae</taxon>
        <taxon>Zhoulongquanvirus</taxon>
        <taxon>Zhoulongquanvirus esscess</taxon>
    </lineage>
</organism>
<sequence>MADYSLSQLTTVQSSGLSTSFRAATENADVTLTAVPGTSHAAFTSNATLQAAIRNFIGSTNPGGPIPNAQFTIIPSDGETHTVDGTSYPVMGKLYVPTGLAASQIDVLVVFHGTLEDDDTTTIGNAAVTSLNFFLDTGGLNCRDLIIFSAAYPQDHISNTLQFNISGVGTEASTFLMGDNIVYTRAVVGWVKSGGLNSFIAAQGGSKTIGDVYLFGHSQGGKLVTKMNTIEEGIAGVVANAPGPIQFDQTCSTTPNVYSCTKVAAIHGASTGDGSEPYKSIGLETYTYQHKAPILFTQAISDGTGGGNQYSWLVDYVNDIGATADQTVNTLFSDSELVTTDFTMVGLTAQERGWNAPGRPQSGQMYPR</sequence>
<dbReference type="SUPFAM" id="SSF53474">
    <property type="entry name" value="alpha/beta-Hydrolases"/>
    <property type="match status" value="1"/>
</dbReference>
<name>A0A6M2ZI79_9CAUD</name>
<evidence type="ECO:0000313" key="1">
    <source>
        <dbReference type="EMBL" id="QFG06499.1"/>
    </source>
</evidence>
<proteinExistence type="predicted"/>
<dbReference type="EMBL" id="MK867354">
    <property type="protein sequence ID" value="QFG06499.1"/>
    <property type="molecule type" value="Genomic_DNA"/>
</dbReference>
<dbReference type="Gene3D" id="3.40.50.1820">
    <property type="entry name" value="alpha/beta hydrolase"/>
    <property type="match status" value="1"/>
</dbReference>
<reference evidence="1" key="1">
    <citation type="submission" date="2019-04" db="EMBL/GenBank/DDBJ databases">
        <title>Genomic and proteomic characterization of cyanophage S-SCSM1 provides new insights into understanding the viral gene diversity and phage-host interactions.</title>
        <authorList>
            <person name="Wang Q."/>
            <person name="Xu Y."/>
            <person name="Jiao N."/>
            <person name="Zhang R."/>
        </authorList>
    </citation>
    <scope>NUCLEOTIDE SEQUENCE [LARGE SCALE GENOMIC DNA]</scope>
</reference>